<protein>
    <submittedName>
        <fullName evidence="10 11">Transmembrane protein 41A</fullName>
    </submittedName>
</protein>
<evidence type="ECO:0000256" key="6">
    <source>
        <dbReference type="ARBA" id="ARBA00025797"/>
    </source>
</evidence>
<evidence type="ECO:0000313" key="9">
    <source>
        <dbReference type="Proteomes" id="UP000515154"/>
    </source>
</evidence>
<evidence type="ECO:0000256" key="7">
    <source>
        <dbReference type="SAM" id="Phobius"/>
    </source>
</evidence>
<dbReference type="InterPro" id="IPR032816">
    <property type="entry name" value="VTT_dom"/>
</dbReference>
<evidence type="ECO:0000259" key="8">
    <source>
        <dbReference type="Pfam" id="PF09335"/>
    </source>
</evidence>
<dbReference type="GO" id="GO:0016020">
    <property type="term" value="C:membrane"/>
    <property type="evidence" value="ECO:0007669"/>
    <property type="project" value="UniProtKB-SubCell"/>
</dbReference>
<gene>
    <name evidence="10 11" type="primary">LOC115215233</name>
</gene>
<reference evidence="10 11" key="1">
    <citation type="submission" date="2025-08" db="UniProtKB">
        <authorList>
            <consortium name="RefSeq"/>
        </authorList>
    </citation>
    <scope>IDENTIFICATION</scope>
</reference>
<evidence type="ECO:0000256" key="5">
    <source>
        <dbReference type="ARBA" id="ARBA00023136"/>
    </source>
</evidence>
<feature type="transmembrane region" description="Helical" evidence="7">
    <location>
        <begin position="221"/>
        <end position="241"/>
    </location>
</feature>
<keyword evidence="2 7" id="KW-0812">Transmembrane</keyword>
<name>A0A6P7SPX8_9MOLL</name>
<comment type="similarity">
    <text evidence="6">Belongs to the TMEM41 family.</text>
</comment>
<dbReference type="PANTHER" id="PTHR43220">
    <property type="match status" value="1"/>
</dbReference>
<dbReference type="RefSeq" id="XP_036361374.1">
    <property type="nucleotide sequence ID" value="XM_036505481.1"/>
</dbReference>
<evidence type="ECO:0000313" key="10">
    <source>
        <dbReference type="RefSeq" id="XP_029640329.1"/>
    </source>
</evidence>
<dbReference type="InterPro" id="IPR045014">
    <property type="entry name" value="TM41A/B"/>
</dbReference>
<accession>A0A6P7SPX8</accession>
<keyword evidence="5 7" id="KW-0472">Membrane</keyword>
<keyword evidence="9" id="KW-1185">Reference proteome</keyword>
<organism evidence="9 10">
    <name type="scientific">Octopus sinensis</name>
    <name type="common">East Asian common octopus</name>
    <dbReference type="NCBI Taxonomy" id="2607531"/>
    <lineage>
        <taxon>Eukaryota</taxon>
        <taxon>Metazoa</taxon>
        <taxon>Spiralia</taxon>
        <taxon>Lophotrochozoa</taxon>
        <taxon>Mollusca</taxon>
        <taxon>Cephalopoda</taxon>
        <taxon>Coleoidea</taxon>
        <taxon>Octopodiformes</taxon>
        <taxon>Octopoda</taxon>
        <taxon>Incirrata</taxon>
        <taxon>Octopodidae</taxon>
        <taxon>Octopus</taxon>
    </lineage>
</organism>
<dbReference type="KEGG" id="osn:115215233"/>
<dbReference type="AlphaFoldDB" id="A0A6P7SPX8"/>
<sequence>MMLYEQRWLCVPILFALSSVWIYYLSTYAPAIGGENSNSTLKFPSNLEELNSLVSHLSLYKNDHMSYIFLLFCSAYLYKQAFAIPGSVFLNLLAGALFGTVVGFITTSFLTACGATCCYLLSENFGKPYIIKKFHKRISYLNEKIQANMDSLFYFLLFLRLFPMSPNWFLNISSPILDIPIHYFFFSVLVGLMPYNFICVQTGCVLSSLRSVNDIFTISTVLKLLGIAVVAVLPGCVIKYWKQKSVKQE</sequence>
<feature type="transmembrane region" description="Helical" evidence="7">
    <location>
        <begin position="152"/>
        <end position="169"/>
    </location>
</feature>
<keyword evidence="4 7" id="KW-1133">Transmembrane helix</keyword>
<feature type="transmembrane region" description="Helical" evidence="7">
    <location>
        <begin position="181"/>
        <end position="209"/>
    </location>
</feature>
<feature type="domain" description="VTT" evidence="8">
    <location>
        <begin position="84"/>
        <end position="203"/>
    </location>
</feature>
<dbReference type="PANTHER" id="PTHR43220:SF21">
    <property type="entry name" value="TRANSMEMBRANE PROTEIN 41A"/>
    <property type="match status" value="1"/>
</dbReference>
<dbReference type="RefSeq" id="XP_029640329.1">
    <property type="nucleotide sequence ID" value="XM_029784469.2"/>
</dbReference>
<dbReference type="Pfam" id="PF09335">
    <property type="entry name" value="VTT_dom"/>
    <property type="match status" value="1"/>
</dbReference>
<proteinExistence type="inferred from homology"/>
<evidence type="ECO:0000256" key="1">
    <source>
        <dbReference type="ARBA" id="ARBA00004141"/>
    </source>
</evidence>
<evidence type="ECO:0000256" key="4">
    <source>
        <dbReference type="ARBA" id="ARBA00022989"/>
    </source>
</evidence>
<feature type="transmembrane region" description="Helical" evidence="7">
    <location>
        <begin position="6"/>
        <end position="25"/>
    </location>
</feature>
<keyword evidence="3" id="KW-0732">Signal</keyword>
<evidence type="ECO:0000256" key="2">
    <source>
        <dbReference type="ARBA" id="ARBA00022692"/>
    </source>
</evidence>
<evidence type="ECO:0000256" key="3">
    <source>
        <dbReference type="ARBA" id="ARBA00022729"/>
    </source>
</evidence>
<evidence type="ECO:0000313" key="11">
    <source>
        <dbReference type="RefSeq" id="XP_036361374.1"/>
    </source>
</evidence>
<feature type="transmembrane region" description="Helical" evidence="7">
    <location>
        <begin position="96"/>
        <end position="122"/>
    </location>
</feature>
<dbReference type="Proteomes" id="UP000515154">
    <property type="component" value="Linkage group LG8"/>
</dbReference>
<comment type="subcellular location">
    <subcellularLocation>
        <location evidence="1">Membrane</location>
        <topology evidence="1">Multi-pass membrane protein</topology>
    </subcellularLocation>
</comment>
<feature type="transmembrane region" description="Helical" evidence="7">
    <location>
        <begin position="67"/>
        <end position="90"/>
    </location>
</feature>